<organism evidence="1 2">
    <name type="scientific">Paraburkholderia piptadeniae</name>
    <dbReference type="NCBI Taxonomy" id="1701573"/>
    <lineage>
        <taxon>Bacteria</taxon>
        <taxon>Pseudomonadati</taxon>
        <taxon>Pseudomonadota</taxon>
        <taxon>Betaproteobacteria</taxon>
        <taxon>Burkholderiales</taxon>
        <taxon>Burkholderiaceae</taxon>
        <taxon>Paraburkholderia</taxon>
    </lineage>
</organism>
<accession>A0A1N7SW31</accession>
<name>A0A1N7SW31_9BURK</name>
<comment type="caution">
    <text evidence="1">The sequence shown here is derived from an EMBL/GenBank/DDBJ whole genome shotgun (WGS) entry which is preliminary data.</text>
</comment>
<dbReference type="EMBL" id="CYGY02000127">
    <property type="protein sequence ID" value="SIT51651.1"/>
    <property type="molecule type" value="Genomic_DNA"/>
</dbReference>
<dbReference type="AlphaFoldDB" id="A0A1N7SW31"/>
<dbReference type="Proteomes" id="UP000195569">
    <property type="component" value="Unassembled WGS sequence"/>
</dbReference>
<sequence>MSVVNMGCCVAQDAARTCSALSNEGVLCGANAYTQFAAKGPGIFEVACRNSGARCR</sequence>
<reference evidence="1" key="1">
    <citation type="submission" date="2016-12" db="EMBL/GenBank/DDBJ databases">
        <authorList>
            <person name="Moulin L."/>
        </authorList>
    </citation>
    <scope>NUCLEOTIDE SEQUENCE [LARGE SCALE GENOMIC DNA]</scope>
    <source>
        <strain evidence="1">STM 7183</strain>
    </source>
</reference>
<gene>
    <name evidence="1" type="ORF">BN2476_1270017</name>
</gene>
<keyword evidence="2" id="KW-1185">Reference proteome</keyword>
<protein>
    <submittedName>
        <fullName evidence="1">Uncharacterized protein</fullName>
    </submittedName>
</protein>
<proteinExistence type="predicted"/>
<evidence type="ECO:0000313" key="2">
    <source>
        <dbReference type="Proteomes" id="UP000195569"/>
    </source>
</evidence>
<evidence type="ECO:0000313" key="1">
    <source>
        <dbReference type="EMBL" id="SIT51651.1"/>
    </source>
</evidence>